<dbReference type="Proteomes" id="UP001054837">
    <property type="component" value="Unassembled WGS sequence"/>
</dbReference>
<gene>
    <name evidence="1" type="ORF">CDAR_319671</name>
</gene>
<reference evidence="1 2" key="1">
    <citation type="submission" date="2021-06" db="EMBL/GenBank/DDBJ databases">
        <title>Caerostris darwini draft genome.</title>
        <authorList>
            <person name="Kono N."/>
            <person name="Arakawa K."/>
        </authorList>
    </citation>
    <scope>NUCLEOTIDE SEQUENCE [LARGE SCALE GENOMIC DNA]</scope>
</reference>
<evidence type="ECO:0000313" key="1">
    <source>
        <dbReference type="EMBL" id="GIX68318.1"/>
    </source>
</evidence>
<accession>A0AAV4M7H5</accession>
<protein>
    <submittedName>
        <fullName evidence="1">Uncharacterized protein</fullName>
    </submittedName>
</protein>
<keyword evidence="2" id="KW-1185">Reference proteome</keyword>
<organism evidence="1 2">
    <name type="scientific">Caerostris darwini</name>
    <dbReference type="NCBI Taxonomy" id="1538125"/>
    <lineage>
        <taxon>Eukaryota</taxon>
        <taxon>Metazoa</taxon>
        <taxon>Ecdysozoa</taxon>
        <taxon>Arthropoda</taxon>
        <taxon>Chelicerata</taxon>
        <taxon>Arachnida</taxon>
        <taxon>Araneae</taxon>
        <taxon>Araneomorphae</taxon>
        <taxon>Entelegynae</taxon>
        <taxon>Araneoidea</taxon>
        <taxon>Araneidae</taxon>
        <taxon>Caerostris</taxon>
    </lineage>
</organism>
<proteinExistence type="predicted"/>
<dbReference type="EMBL" id="BPLQ01000176">
    <property type="protein sequence ID" value="GIX68318.1"/>
    <property type="molecule type" value="Genomic_DNA"/>
</dbReference>
<comment type="caution">
    <text evidence="1">The sequence shown here is derived from an EMBL/GenBank/DDBJ whole genome shotgun (WGS) entry which is preliminary data.</text>
</comment>
<dbReference type="AlphaFoldDB" id="A0AAV4M7H5"/>
<sequence>MVTALYPSESRNYISRISLTKFGLTEDTVWCEFLACNVPFKRIRPSINQIHFNGWNSLYLKHSVSGIKLMLPQKSVLRWSLMVHQDFLHGSRNRVT</sequence>
<name>A0AAV4M7H5_9ARAC</name>
<evidence type="ECO:0000313" key="2">
    <source>
        <dbReference type="Proteomes" id="UP001054837"/>
    </source>
</evidence>